<sequence>MQIENWIKEADDLLSRGDVVQASEKYYKAAEEAIKLLSIRKNLSILRTVENQKRWTSSILFEAAKNLGGEIYRIWHSAWYLHVFGFHEMALDKSDVGKISIRVKKILSFI</sequence>
<evidence type="ECO:0000313" key="2">
    <source>
        <dbReference type="Proteomes" id="UP000245638"/>
    </source>
</evidence>
<name>A0A2T9X8D8_9CREN</name>
<protein>
    <recommendedName>
        <fullName evidence="3">PaREP1 family protein</fullName>
    </recommendedName>
</protein>
<evidence type="ECO:0008006" key="3">
    <source>
        <dbReference type="Google" id="ProtNLM"/>
    </source>
</evidence>
<evidence type="ECO:0000313" key="1">
    <source>
        <dbReference type="EMBL" id="PVU76321.1"/>
    </source>
</evidence>
<dbReference type="AlphaFoldDB" id="A0A2T9X8D8"/>
<dbReference type="PANTHER" id="PTHR34237:SF4">
    <property type="entry name" value="PAREP1 FAMILY PROTEIN"/>
    <property type="match status" value="1"/>
</dbReference>
<dbReference type="EMBL" id="QEFD01000108">
    <property type="protein sequence ID" value="PVU76321.1"/>
    <property type="molecule type" value="Genomic_DNA"/>
</dbReference>
<proteinExistence type="predicted"/>
<reference evidence="1 2" key="1">
    <citation type="journal article" date="2015" name="Appl. Environ. Microbiol.">
        <title>Nanoarchaeota, Their Sulfolobales Host, and Nanoarchaeota Virus Distribution across Yellowstone National Park Hot Springs.</title>
        <authorList>
            <person name="Munson-McGee J.H."/>
            <person name="Field E.K."/>
            <person name="Bateson M."/>
            <person name="Rooney C."/>
            <person name="Stepanauskas R."/>
            <person name="Young M.J."/>
        </authorList>
    </citation>
    <scope>NUCLEOTIDE SEQUENCE [LARGE SCALE GENOMIC DNA]</scope>
    <source>
        <strain evidence="1">SCGC AC-742_N10</strain>
    </source>
</reference>
<organism evidence="1 2">
    <name type="scientific">Acidianus hospitalis</name>
    <dbReference type="NCBI Taxonomy" id="563177"/>
    <lineage>
        <taxon>Archaea</taxon>
        <taxon>Thermoproteota</taxon>
        <taxon>Thermoprotei</taxon>
        <taxon>Sulfolobales</taxon>
        <taxon>Sulfolobaceae</taxon>
        <taxon>Acidianus</taxon>
    </lineage>
</organism>
<dbReference type="Pfam" id="PF05942">
    <property type="entry name" value="PaREP1"/>
    <property type="match status" value="1"/>
</dbReference>
<comment type="caution">
    <text evidence="1">The sequence shown here is derived from an EMBL/GenBank/DDBJ whole genome shotgun (WGS) entry which is preliminary data.</text>
</comment>
<gene>
    <name evidence="1" type="ORF">DDW13_03450</name>
</gene>
<dbReference type="InterPro" id="IPR010268">
    <property type="entry name" value="PaREP1"/>
</dbReference>
<dbReference type="PANTHER" id="PTHR34237">
    <property type="entry name" value="PAREP8-RELATED"/>
    <property type="match status" value="1"/>
</dbReference>
<dbReference type="Gene3D" id="1.20.120.330">
    <property type="entry name" value="Nucleotidyltransferases domain 2"/>
    <property type="match status" value="1"/>
</dbReference>
<accession>A0A2T9X8D8</accession>
<dbReference type="Proteomes" id="UP000245638">
    <property type="component" value="Unassembled WGS sequence"/>
</dbReference>